<reference evidence="2 3" key="1">
    <citation type="journal article" date="2020" name="Phytopathology">
        <title>A high-quality genome resource of Botrytis fragariae, a new and rapidly spreading fungal pathogen causing strawberry gray mold in the U.S.A.</title>
        <authorList>
            <person name="Wu Y."/>
            <person name="Saski C.A."/>
            <person name="Schnabel G."/>
            <person name="Xiao S."/>
            <person name="Hu M."/>
        </authorList>
    </citation>
    <scope>NUCLEOTIDE SEQUENCE [LARGE SCALE GENOMIC DNA]</scope>
    <source>
        <strain evidence="2 3">BVB16</strain>
    </source>
</reference>
<dbReference type="EMBL" id="JABFCT010000014">
    <property type="protein sequence ID" value="KAF5870618.1"/>
    <property type="molecule type" value="Genomic_DNA"/>
</dbReference>
<dbReference type="Proteomes" id="UP000531561">
    <property type="component" value="Unassembled WGS sequence"/>
</dbReference>
<dbReference type="OrthoDB" id="3507759at2759"/>
<keyword evidence="3" id="KW-1185">Reference proteome</keyword>
<proteinExistence type="predicted"/>
<organism evidence="2 3">
    <name type="scientific">Botrytis fragariae</name>
    <dbReference type="NCBI Taxonomy" id="1964551"/>
    <lineage>
        <taxon>Eukaryota</taxon>
        <taxon>Fungi</taxon>
        <taxon>Dikarya</taxon>
        <taxon>Ascomycota</taxon>
        <taxon>Pezizomycotina</taxon>
        <taxon>Leotiomycetes</taxon>
        <taxon>Helotiales</taxon>
        <taxon>Sclerotiniaceae</taxon>
        <taxon>Botrytis</taxon>
    </lineage>
</organism>
<feature type="signal peptide" evidence="1">
    <location>
        <begin position="1"/>
        <end position="26"/>
    </location>
</feature>
<evidence type="ECO:0000256" key="1">
    <source>
        <dbReference type="SAM" id="SignalP"/>
    </source>
</evidence>
<sequence length="180" mass="19726">MKITTSLTSLFLSFASFTAINSQTAADTINSCQAQNANNVIRFLFLPPPHPHSLHHLTSSIIQTLFLPNYHISNETPNIIQKLTIPKFIFASYSGDLAATYAYSLCFPFEIFGNTLNSALFCRDAHCSFYSDDDCTIPSAFSITPIPFIQNQGLPTKLTSSLGWKSARCGSSLVGFTLGQ</sequence>
<feature type="chain" id="PRO_5034834814" evidence="1">
    <location>
        <begin position="27"/>
        <end position="180"/>
    </location>
</feature>
<evidence type="ECO:0000313" key="2">
    <source>
        <dbReference type="EMBL" id="KAF5870618.1"/>
    </source>
</evidence>
<dbReference type="GeneID" id="59264034"/>
<dbReference type="AlphaFoldDB" id="A0A8H6EFV6"/>
<accession>A0A8H6EFV6</accession>
<keyword evidence="1" id="KW-0732">Signal</keyword>
<protein>
    <submittedName>
        <fullName evidence="2">Uncharacterized protein</fullName>
    </submittedName>
</protein>
<name>A0A8H6EFV6_9HELO</name>
<comment type="caution">
    <text evidence="2">The sequence shown here is derived from an EMBL/GenBank/DDBJ whole genome shotgun (WGS) entry which is preliminary data.</text>
</comment>
<dbReference type="RefSeq" id="XP_037189565.1">
    <property type="nucleotide sequence ID" value="XM_037340342.1"/>
</dbReference>
<gene>
    <name evidence="2" type="ORF">Bfra_010007</name>
</gene>
<evidence type="ECO:0000313" key="3">
    <source>
        <dbReference type="Proteomes" id="UP000531561"/>
    </source>
</evidence>